<evidence type="ECO:0000256" key="1">
    <source>
        <dbReference type="ARBA" id="ARBA00023002"/>
    </source>
</evidence>
<dbReference type="EMBL" id="AUZY01006949">
    <property type="protein sequence ID" value="EQD52545.1"/>
    <property type="molecule type" value="Genomic_DNA"/>
</dbReference>
<dbReference type="SUPFAM" id="SSF51730">
    <property type="entry name" value="FAD-linked oxidoreductase"/>
    <property type="match status" value="1"/>
</dbReference>
<dbReference type="InterPro" id="IPR029041">
    <property type="entry name" value="FAD-linked_oxidoreductase-like"/>
</dbReference>
<gene>
    <name evidence="2" type="ORF">B1B_10673</name>
</gene>
<evidence type="ECO:0008006" key="3">
    <source>
        <dbReference type="Google" id="ProtNLM"/>
    </source>
</evidence>
<proteinExistence type="predicted"/>
<reference evidence="2" key="2">
    <citation type="journal article" date="2014" name="ISME J.">
        <title>Microbial stratification in low pH oxic and suboxic macroscopic growths along an acid mine drainage.</title>
        <authorList>
            <person name="Mendez-Garcia C."/>
            <person name="Mesa V."/>
            <person name="Sprenger R.R."/>
            <person name="Richter M."/>
            <person name="Diez M.S."/>
            <person name="Solano J."/>
            <person name="Bargiela R."/>
            <person name="Golyshina O.V."/>
            <person name="Manteca A."/>
            <person name="Ramos J.L."/>
            <person name="Gallego J.R."/>
            <person name="Llorente I."/>
            <person name="Martins Dos Santos V.A."/>
            <person name="Jensen O.N."/>
            <person name="Pelaez A.I."/>
            <person name="Sanchez J."/>
            <person name="Ferrer M."/>
        </authorList>
    </citation>
    <scope>NUCLEOTIDE SEQUENCE</scope>
</reference>
<dbReference type="AlphaFoldDB" id="T1BEG4"/>
<comment type="caution">
    <text evidence="2">The sequence shown here is derived from an EMBL/GenBank/DDBJ whole genome shotgun (WGS) entry which is preliminary data.</text>
</comment>
<sequence>MAVSLATALRSTPLFFEPVPPGARISAERAAKQLTAVVDVIRAVPRIDAVDVPELVDENHEGRPYYRTGDPREYAQRIHENTGREVIVNKVVAHLATPEAVTEWAYETVARGIRHVVLVGGTSRYIPYPGPTVTEANRLCLPIFQGVQGSLGNITIPQRVGEAHRMLAKTRAGACFFTTQILFDAKAASRMMEEYDRLCREAKIAPAAVLLSVAPLGDDSDVEFARWLGAEVSEAVEQEILSGPESEAGSRSVTQALRLWSTVDQVRRERGLLVPLGVNVEQITTRHLPHAEEMLRAFGEVLLR</sequence>
<dbReference type="GO" id="GO:0016491">
    <property type="term" value="F:oxidoreductase activity"/>
    <property type="evidence" value="ECO:0007669"/>
    <property type="project" value="UniProtKB-KW"/>
</dbReference>
<accession>T1BEG4</accession>
<name>T1BEG4_9ZZZZ</name>
<keyword evidence="1" id="KW-0560">Oxidoreductase</keyword>
<dbReference type="Gene3D" id="3.20.20.220">
    <property type="match status" value="1"/>
</dbReference>
<organism evidence="2">
    <name type="scientific">mine drainage metagenome</name>
    <dbReference type="NCBI Taxonomy" id="410659"/>
    <lineage>
        <taxon>unclassified sequences</taxon>
        <taxon>metagenomes</taxon>
        <taxon>ecological metagenomes</taxon>
    </lineage>
</organism>
<reference evidence="2" key="1">
    <citation type="submission" date="2013-08" db="EMBL/GenBank/DDBJ databases">
        <authorList>
            <person name="Mendez C."/>
            <person name="Richter M."/>
            <person name="Ferrer M."/>
            <person name="Sanchez J."/>
        </authorList>
    </citation>
    <scope>NUCLEOTIDE SEQUENCE</scope>
</reference>
<protein>
    <recommendedName>
        <fullName evidence="3">Methylenetetrahydrofolate reductase (NAD(P)H)</fullName>
    </recommendedName>
</protein>
<evidence type="ECO:0000313" key="2">
    <source>
        <dbReference type="EMBL" id="EQD52545.1"/>
    </source>
</evidence>